<dbReference type="PANTHER" id="PTHR47926">
    <property type="entry name" value="PENTATRICOPEPTIDE REPEAT-CONTAINING PROTEIN"/>
    <property type="match status" value="1"/>
</dbReference>
<dbReference type="Proteomes" id="UP000886520">
    <property type="component" value="Chromosome 3"/>
</dbReference>
<feature type="compositionally biased region" description="Basic and acidic residues" evidence="3">
    <location>
        <begin position="17"/>
        <end position="30"/>
    </location>
</feature>
<evidence type="ECO:0000313" key="5">
    <source>
        <dbReference type="Proteomes" id="UP000886520"/>
    </source>
</evidence>
<dbReference type="GO" id="GO:0048731">
    <property type="term" value="P:system development"/>
    <property type="evidence" value="ECO:0007669"/>
    <property type="project" value="UniProtKB-ARBA"/>
</dbReference>
<dbReference type="InterPro" id="IPR002885">
    <property type="entry name" value="PPR_rpt"/>
</dbReference>
<dbReference type="Pfam" id="PF01535">
    <property type="entry name" value="PPR"/>
    <property type="match status" value="2"/>
</dbReference>
<dbReference type="EMBL" id="JABFUD020000002">
    <property type="protein sequence ID" value="KAI5083656.1"/>
    <property type="molecule type" value="Genomic_DNA"/>
</dbReference>
<feature type="repeat" description="PPR" evidence="2">
    <location>
        <begin position="243"/>
        <end position="277"/>
    </location>
</feature>
<evidence type="ECO:0008006" key="6">
    <source>
        <dbReference type="Google" id="ProtNLM"/>
    </source>
</evidence>
<feature type="region of interest" description="Disordered" evidence="3">
    <location>
        <begin position="17"/>
        <end position="41"/>
    </location>
</feature>
<dbReference type="FunFam" id="1.25.40.10:FF:000381">
    <property type="entry name" value="Pentatricopeptide repeat-containing protein"/>
    <property type="match status" value="1"/>
</dbReference>
<keyword evidence="5" id="KW-1185">Reference proteome</keyword>
<feature type="repeat" description="PPR" evidence="2">
    <location>
        <begin position="567"/>
        <end position="601"/>
    </location>
</feature>
<dbReference type="GO" id="GO:0009451">
    <property type="term" value="P:RNA modification"/>
    <property type="evidence" value="ECO:0007669"/>
    <property type="project" value="InterPro"/>
</dbReference>
<evidence type="ECO:0000256" key="2">
    <source>
        <dbReference type="PROSITE-ProRule" id="PRU00708"/>
    </source>
</evidence>
<evidence type="ECO:0000313" key="4">
    <source>
        <dbReference type="EMBL" id="KAI5083656.1"/>
    </source>
</evidence>
<feature type="repeat" description="PPR" evidence="2">
    <location>
        <begin position="142"/>
        <end position="176"/>
    </location>
</feature>
<dbReference type="Gene3D" id="1.25.40.10">
    <property type="entry name" value="Tetratricopeptide repeat domain"/>
    <property type="match status" value="6"/>
</dbReference>
<organism evidence="4 5">
    <name type="scientific">Adiantum capillus-veneris</name>
    <name type="common">Maidenhair fern</name>
    <dbReference type="NCBI Taxonomy" id="13818"/>
    <lineage>
        <taxon>Eukaryota</taxon>
        <taxon>Viridiplantae</taxon>
        <taxon>Streptophyta</taxon>
        <taxon>Embryophyta</taxon>
        <taxon>Tracheophyta</taxon>
        <taxon>Polypodiopsida</taxon>
        <taxon>Polypodiidae</taxon>
        <taxon>Polypodiales</taxon>
        <taxon>Pteridineae</taxon>
        <taxon>Pteridaceae</taxon>
        <taxon>Vittarioideae</taxon>
        <taxon>Adiantum</taxon>
    </lineage>
</organism>
<evidence type="ECO:0000256" key="3">
    <source>
        <dbReference type="SAM" id="MobiDB-lite"/>
    </source>
</evidence>
<gene>
    <name evidence="4" type="ORF">GOP47_0003399</name>
</gene>
<dbReference type="AlphaFoldDB" id="A0A9D4VBW6"/>
<dbReference type="OrthoDB" id="637682at2759"/>
<feature type="repeat" description="PPR" evidence="2">
    <location>
        <begin position="354"/>
        <end position="388"/>
    </location>
</feature>
<keyword evidence="1" id="KW-0677">Repeat</keyword>
<dbReference type="NCBIfam" id="TIGR00756">
    <property type="entry name" value="PPR"/>
    <property type="match status" value="5"/>
</dbReference>
<dbReference type="InterPro" id="IPR046960">
    <property type="entry name" value="PPR_At4g14850-like_plant"/>
</dbReference>
<evidence type="ECO:0000256" key="1">
    <source>
        <dbReference type="ARBA" id="ARBA00022737"/>
    </source>
</evidence>
<comment type="caution">
    <text evidence="4">The sequence shown here is derived from an EMBL/GenBank/DDBJ whole genome shotgun (WGS) entry which is preliminary data.</text>
</comment>
<dbReference type="FunFam" id="1.25.40.10:FF:000031">
    <property type="entry name" value="Pentatricopeptide repeat-containing protein mitochondrial"/>
    <property type="match status" value="1"/>
</dbReference>
<name>A0A9D4VBW6_ADICA</name>
<dbReference type="Pfam" id="PF13041">
    <property type="entry name" value="PPR_2"/>
    <property type="match status" value="4"/>
</dbReference>
<accession>A0A9D4VBW6</accession>
<proteinExistence type="predicted"/>
<feature type="repeat" description="PPR" evidence="2">
    <location>
        <begin position="466"/>
        <end position="500"/>
    </location>
</feature>
<dbReference type="FunFam" id="1.25.40.10:FF:000158">
    <property type="entry name" value="pentatricopeptide repeat-containing protein At2g33680"/>
    <property type="match status" value="1"/>
</dbReference>
<protein>
    <recommendedName>
        <fullName evidence="6">Pentatricopeptide repeat-containing protein</fullName>
    </recommendedName>
</protein>
<dbReference type="PROSITE" id="PS51375">
    <property type="entry name" value="PPR"/>
    <property type="match status" value="5"/>
</dbReference>
<dbReference type="InterPro" id="IPR011990">
    <property type="entry name" value="TPR-like_helical_dom_sf"/>
</dbReference>
<sequence length="723" mass="79578">MVALNLLDAAAATIQPKQDELHTHEKEKNLQRHSPKPRPILAEPSKSPVVSLCNHGLLDQAVHALSLYDPSSSSVSRSTYMALLKACNRKKSLLHAKQVRSHLDEHHVCLEGSLGDYLVVTLAKCGGLRDACLIHHGLSLRTVYSWTAIITAFVDCGHSEEALRLYHRMREDGVEPDDFTFVSLFRACGNILDLGQGRKLHDEARSKGYHMDLFVGASLITMYANCGSVIEAENTFCGLHSRDVVCWSAMLSAYVQHGQGEKALLLYRQMRQEGVRLDMQTFVAALQACETLGDMEEQSVKTITLEITRALHADARKKSLSLDLYVSTILVSLYEKFGTLAEAENVFLNSPERNSAIWTVMFSAYVQNNQAKKSLQFYEQMVKAGVRPDEQTFVIVLQACCILAREQSVSDAGVPAMDIVRAIHMDVRSKGFSSNVVIGTVLITMYGKHGSLSEAEKVFNELYQRDIMAWNAMLSAYAEHGQEEKAFSLFERIKAQSMPLSDVTLLCTLQACSEIGSLELCRELHFIIVSAGMDQNSSLTNTLIHAYGSCASMADAQAVFNSLENSDAVSWTACITGYAGVGNSTACFDTFDRMVQADMKPDAITFASLLSACSHKGLVIRGVEYFHHMTTDCGIAPGLQHFCSMVDLLGRAGDFERLENILQGMNIRPDLGFWVCLLGTSRTHNELDIGRTAFRAAMVSQIQDGAAFILMSNIICNVGCGGV</sequence>
<dbReference type="FunFam" id="1.25.40.10:FF:000343">
    <property type="entry name" value="Pentatricopeptide repeat-containing protein At3g58590"/>
    <property type="match status" value="1"/>
</dbReference>
<reference evidence="4" key="1">
    <citation type="submission" date="2021-01" db="EMBL/GenBank/DDBJ databases">
        <title>Adiantum capillus-veneris genome.</title>
        <authorList>
            <person name="Fang Y."/>
            <person name="Liao Q."/>
        </authorList>
    </citation>
    <scope>NUCLEOTIDE SEQUENCE</scope>
    <source>
        <strain evidence="4">H3</strain>
        <tissue evidence="4">Leaf</tissue>
    </source>
</reference>
<dbReference type="GO" id="GO:0003723">
    <property type="term" value="F:RNA binding"/>
    <property type="evidence" value="ECO:0007669"/>
    <property type="project" value="InterPro"/>
</dbReference>
<dbReference type="PANTHER" id="PTHR47926:SF382">
    <property type="entry name" value="PENTACOTRIPEPTIDE-REPEAT REGION OF PRORP DOMAIN-CONTAINING PROTEIN"/>
    <property type="match status" value="1"/>
</dbReference>